<proteinExistence type="predicted"/>
<evidence type="ECO:0000259" key="1">
    <source>
        <dbReference type="PROSITE" id="PS50097"/>
    </source>
</evidence>
<dbReference type="CDD" id="cd18186">
    <property type="entry name" value="BTB_POZ_ZBTB_KLHL-like"/>
    <property type="match status" value="1"/>
</dbReference>
<name>A0A6A5VSM0_9PLEO</name>
<dbReference type="Proteomes" id="UP000800036">
    <property type="component" value="Unassembled WGS sequence"/>
</dbReference>
<feature type="domain" description="BTB" evidence="1">
    <location>
        <begin position="23"/>
        <end position="91"/>
    </location>
</feature>
<dbReference type="AlphaFoldDB" id="A0A6A5VSM0"/>
<dbReference type="PROSITE" id="PS50097">
    <property type="entry name" value="BTB"/>
    <property type="match status" value="1"/>
</dbReference>
<dbReference type="EMBL" id="ML976659">
    <property type="protein sequence ID" value="KAF1978712.1"/>
    <property type="molecule type" value="Genomic_DNA"/>
</dbReference>
<sequence length="310" mass="35023">MAAPVALFRDSIKSRLLKSGDYSDLTITCNGKLWKVHKALVCTQSDFFKAAVQFGGKEETNQGIIDLPEDDPVVVGYMIQYLYGPNYELPSESATEPLWIRADWKKWSSNADGKVNGMPAASKREADQKCWNLATKHMKPILSKIPNLEAKGMNGFIMLDGGSTEDQTVIATMFASHPQWQDKPNQFPLPVHRDNASIHACVYAIAEKYQLPGLKLTATTKFEASLKVMFSGKKFFETVTTAFTTTPDSDIILRDIAVKHIYDGKKSYGMYKELDKHMQTIPRLVYHLWKYEWAQTVPEVKYILRRTGGL</sequence>
<organism evidence="2 3">
    <name type="scientific">Bimuria novae-zelandiae CBS 107.79</name>
    <dbReference type="NCBI Taxonomy" id="1447943"/>
    <lineage>
        <taxon>Eukaryota</taxon>
        <taxon>Fungi</taxon>
        <taxon>Dikarya</taxon>
        <taxon>Ascomycota</taxon>
        <taxon>Pezizomycotina</taxon>
        <taxon>Dothideomycetes</taxon>
        <taxon>Pleosporomycetidae</taxon>
        <taxon>Pleosporales</taxon>
        <taxon>Massarineae</taxon>
        <taxon>Didymosphaeriaceae</taxon>
        <taxon>Bimuria</taxon>
    </lineage>
</organism>
<evidence type="ECO:0000313" key="2">
    <source>
        <dbReference type="EMBL" id="KAF1978712.1"/>
    </source>
</evidence>
<dbReference type="InterPro" id="IPR011333">
    <property type="entry name" value="SKP1/BTB/POZ_sf"/>
</dbReference>
<gene>
    <name evidence="2" type="ORF">BU23DRAFT_563623</name>
</gene>
<dbReference type="PANTHER" id="PTHR47843">
    <property type="entry name" value="BTB DOMAIN-CONTAINING PROTEIN-RELATED"/>
    <property type="match status" value="1"/>
</dbReference>
<dbReference type="InterPro" id="IPR000210">
    <property type="entry name" value="BTB/POZ_dom"/>
</dbReference>
<evidence type="ECO:0000313" key="3">
    <source>
        <dbReference type="Proteomes" id="UP000800036"/>
    </source>
</evidence>
<dbReference type="Pfam" id="PF00651">
    <property type="entry name" value="BTB"/>
    <property type="match status" value="1"/>
</dbReference>
<accession>A0A6A5VSM0</accession>
<protein>
    <recommendedName>
        <fullName evidence="1">BTB domain-containing protein</fullName>
    </recommendedName>
</protein>
<keyword evidence="3" id="KW-1185">Reference proteome</keyword>
<dbReference type="SUPFAM" id="SSF54695">
    <property type="entry name" value="POZ domain"/>
    <property type="match status" value="1"/>
</dbReference>
<dbReference type="OrthoDB" id="6359816at2759"/>
<dbReference type="Gene3D" id="3.30.710.10">
    <property type="entry name" value="Potassium Channel Kv1.1, Chain A"/>
    <property type="match status" value="1"/>
</dbReference>
<reference evidence="2" key="1">
    <citation type="journal article" date="2020" name="Stud. Mycol.">
        <title>101 Dothideomycetes genomes: a test case for predicting lifestyles and emergence of pathogens.</title>
        <authorList>
            <person name="Haridas S."/>
            <person name="Albert R."/>
            <person name="Binder M."/>
            <person name="Bloem J."/>
            <person name="Labutti K."/>
            <person name="Salamov A."/>
            <person name="Andreopoulos B."/>
            <person name="Baker S."/>
            <person name="Barry K."/>
            <person name="Bills G."/>
            <person name="Bluhm B."/>
            <person name="Cannon C."/>
            <person name="Castanera R."/>
            <person name="Culley D."/>
            <person name="Daum C."/>
            <person name="Ezra D."/>
            <person name="Gonzalez J."/>
            <person name="Henrissat B."/>
            <person name="Kuo A."/>
            <person name="Liang C."/>
            <person name="Lipzen A."/>
            <person name="Lutzoni F."/>
            <person name="Magnuson J."/>
            <person name="Mondo S."/>
            <person name="Nolan M."/>
            <person name="Ohm R."/>
            <person name="Pangilinan J."/>
            <person name="Park H.-J."/>
            <person name="Ramirez L."/>
            <person name="Alfaro M."/>
            <person name="Sun H."/>
            <person name="Tritt A."/>
            <person name="Yoshinaga Y."/>
            <person name="Zwiers L.-H."/>
            <person name="Turgeon B."/>
            <person name="Goodwin S."/>
            <person name="Spatafora J."/>
            <person name="Crous P."/>
            <person name="Grigoriev I."/>
        </authorList>
    </citation>
    <scope>NUCLEOTIDE SEQUENCE</scope>
    <source>
        <strain evidence="2">CBS 107.79</strain>
    </source>
</reference>
<dbReference type="PANTHER" id="PTHR47843:SF5">
    <property type="entry name" value="BTB_POZ DOMAIN PROTEIN"/>
    <property type="match status" value="1"/>
</dbReference>